<feature type="compositionally biased region" description="Basic and acidic residues" evidence="2">
    <location>
        <begin position="89"/>
        <end position="99"/>
    </location>
</feature>
<feature type="compositionally biased region" description="Basic and acidic residues" evidence="2">
    <location>
        <begin position="654"/>
        <end position="664"/>
    </location>
</feature>
<dbReference type="GO" id="GO:0051726">
    <property type="term" value="P:regulation of cell cycle"/>
    <property type="evidence" value="ECO:0007669"/>
    <property type="project" value="InterPro"/>
</dbReference>
<feature type="region of interest" description="Disordered" evidence="2">
    <location>
        <begin position="89"/>
        <end position="214"/>
    </location>
</feature>
<feature type="compositionally biased region" description="Polar residues" evidence="2">
    <location>
        <begin position="847"/>
        <end position="857"/>
    </location>
</feature>
<dbReference type="EMBL" id="MVGC01000047">
    <property type="protein sequence ID" value="RJE25435.1"/>
    <property type="molecule type" value="Genomic_DNA"/>
</dbReference>
<proteinExistence type="predicted"/>
<feature type="compositionally biased region" description="Basic residues" evidence="2">
    <location>
        <begin position="689"/>
        <end position="710"/>
    </location>
</feature>
<organism evidence="4 5">
    <name type="scientific">Aspergillus sclerotialis</name>
    <dbReference type="NCBI Taxonomy" id="2070753"/>
    <lineage>
        <taxon>Eukaryota</taxon>
        <taxon>Fungi</taxon>
        <taxon>Dikarya</taxon>
        <taxon>Ascomycota</taxon>
        <taxon>Pezizomycotina</taxon>
        <taxon>Eurotiomycetes</taxon>
        <taxon>Eurotiomycetidae</taxon>
        <taxon>Eurotiales</taxon>
        <taxon>Aspergillaceae</taxon>
        <taxon>Aspergillus</taxon>
        <taxon>Aspergillus subgen. Polypaecilum</taxon>
    </lineage>
</organism>
<dbReference type="STRING" id="2070753.A0A3A3A625"/>
<feature type="compositionally biased region" description="Basic and acidic residues" evidence="2">
    <location>
        <begin position="442"/>
        <end position="457"/>
    </location>
</feature>
<feature type="compositionally biased region" description="Low complexity" evidence="2">
    <location>
        <begin position="205"/>
        <end position="214"/>
    </location>
</feature>
<keyword evidence="1" id="KW-0863">Zinc-finger</keyword>
<dbReference type="InterPro" id="IPR001841">
    <property type="entry name" value="Znf_RING"/>
</dbReference>
<protein>
    <recommendedName>
        <fullName evidence="3">RING-type domain-containing protein</fullName>
    </recommendedName>
</protein>
<dbReference type="PANTHER" id="PTHR46528:SF1">
    <property type="entry name" value="PROTEIN SON"/>
    <property type="match status" value="1"/>
</dbReference>
<evidence type="ECO:0000256" key="1">
    <source>
        <dbReference type="PROSITE-ProRule" id="PRU00175"/>
    </source>
</evidence>
<reference evidence="5" key="1">
    <citation type="submission" date="2017-02" db="EMBL/GenBank/DDBJ databases">
        <authorList>
            <person name="Tafer H."/>
            <person name="Lopandic K."/>
        </authorList>
    </citation>
    <scope>NUCLEOTIDE SEQUENCE [LARGE SCALE GENOMIC DNA]</scope>
    <source>
        <strain evidence="5">CBS 366.77</strain>
    </source>
</reference>
<evidence type="ECO:0000313" key="5">
    <source>
        <dbReference type="Proteomes" id="UP000266188"/>
    </source>
</evidence>
<dbReference type="InterPro" id="IPR013083">
    <property type="entry name" value="Znf_RING/FYVE/PHD"/>
</dbReference>
<feature type="region of interest" description="Disordered" evidence="2">
    <location>
        <begin position="365"/>
        <end position="384"/>
    </location>
</feature>
<dbReference type="GO" id="GO:0008270">
    <property type="term" value="F:zinc ion binding"/>
    <property type="evidence" value="ECO:0007669"/>
    <property type="project" value="UniProtKB-KW"/>
</dbReference>
<feature type="region of interest" description="Disordered" evidence="2">
    <location>
        <begin position="406"/>
        <end position="469"/>
    </location>
</feature>
<feature type="compositionally biased region" description="Basic and acidic residues" evidence="2">
    <location>
        <begin position="858"/>
        <end position="891"/>
    </location>
</feature>
<keyword evidence="1" id="KW-0862">Zinc</keyword>
<dbReference type="OrthoDB" id="106784at2759"/>
<dbReference type="InterPro" id="IPR032922">
    <property type="entry name" value="SON"/>
</dbReference>
<name>A0A3A3A625_9EURO</name>
<feature type="compositionally biased region" description="Basic and acidic residues" evidence="2">
    <location>
        <begin position="753"/>
        <end position="794"/>
    </location>
</feature>
<comment type="caution">
    <text evidence="4">The sequence shown here is derived from an EMBL/GenBank/DDBJ whole genome shotgun (WGS) entry which is preliminary data.</text>
</comment>
<feature type="compositionally biased region" description="Basic and acidic residues" evidence="2">
    <location>
        <begin position="410"/>
        <end position="430"/>
    </location>
</feature>
<feature type="compositionally biased region" description="Basic and acidic residues" evidence="2">
    <location>
        <begin position="804"/>
        <end position="822"/>
    </location>
</feature>
<keyword evidence="1" id="KW-0479">Metal-binding</keyword>
<accession>A0A3A3A625</accession>
<feature type="region of interest" description="Disordered" evidence="2">
    <location>
        <begin position="508"/>
        <end position="932"/>
    </location>
</feature>
<dbReference type="CDD" id="cd16620">
    <property type="entry name" value="vRING-HC-C4C4_RBBP6"/>
    <property type="match status" value="1"/>
</dbReference>
<evidence type="ECO:0000259" key="3">
    <source>
        <dbReference type="PROSITE" id="PS50089"/>
    </source>
</evidence>
<feature type="compositionally biased region" description="Low complexity" evidence="2">
    <location>
        <begin position="578"/>
        <end position="601"/>
    </location>
</feature>
<dbReference type="Gene3D" id="3.30.40.10">
    <property type="entry name" value="Zinc/RING finger domain, C3HC4 (zinc finger)"/>
    <property type="match status" value="1"/>
</dbReference>
<feature type="domain" description="RING-type" evidence="3">
    <location>
        <begin position="28"/>
        <end position="63"/>
    </location>
</feature>
<feature type="compositionally biased region" description="Basic and acidic residues" evidence="2">
    <location>
        <begin position="915"/>
        <end position="932"/>
    </location>
</feature>
<feature type="compositionally biased region" description="Basic and acidic residues" evidence="2">
    <location>
        <begin position="126"/>
        <end position="136"/>
    </location>
</feature>
<evidence type="ECO:0000313" key="4">
    <source>
        <dbReference type="EMBL" id="RJE25435.1"/>
    </source>
</evidence>
<feature type="compositionally biased region" description="Basic residues" evidence="2">
    <location>
        <begin position="642"/>
        <end position="653"/>
    </location>
</feature>
<dbReference type="Proteomes" id="UP000266188">
    <property type="component" value="Unassembled WGS sequence"/>
</dbReference>
<keyword evidence="5" id="KW-1185">Reference proteome</keyword>
<dbReference type="PROSITE" id="PS50089">
    <property type="entry name" value="ZF_RING_2"/>
    <property type="match status" value="1"/>
</dbReference>
<feature type="compositionally biased region" description="Low complexity" evidence="2">
    <location>
        <begin position="100"/>
        <end position="119"/>
    </location>
</feature>
<dbReference type="PANTHER" id="PTHR46528">
    <property type="entry name" value="PROTEIN SON"/>
    <property type="match status" value="1"/>
</dbReference>
<gene>
    <name evidence="4" type="ORF">PHISCL_02191</name>
</gene>
<dbReference type="GO" id="GO:0043484">
    <property type="term" value="P:regulation of RNA splicing"/>
    <property type="evidence" value="ECO:0007669"/>
    <property type="project" value="InterPro"/>
</dbReference>
<dbReference type="AlphaFoldDB" id="A0A3A3A625"/>
<feature type="compositionally biased region" description="Polar residues" evidence="2">
    <location>
        <begin position="166"/>
        <end position="193"/>
    </location>
</feature>
<evidence type="ECO:0000256" key="2">
    <source>
        <dbReference type="SAM" id="MobiDB-lite"/>
    </source>
</evidence>
<sequence>MAVADQPSGLMDIASSLTQDEIPFKLRCAICNKLALNAFRLPCCDQAICESCQTSLPDTCPVCAHTPVSSDLCKPNKALRTTLKAFLRTEEKKREKDRQQATPTTPAAPTPTQLDTPAPTVTPQDNHVEEKFEKFEPGPASDSLPVQQSIEQSAEPISEVPDNETPAETQAQEPDGTTPTEQPDEQNAPTETAITDADQDQSSQPAMPNATGMMPGMGNMPYNAGDFNPMAQFMANGMMNFQNPMGIPGMTVDPMAQGMFGGYGMNLNGMNGMNMNMNMGGFDAGQGLYGAWDTSQNSMWNAGQDKFNPNAFANGMGVGPLYAGPDGYPGFNLSHQKGFHSNHPYQNGYYGNSYRGGFRGRGRGFYPGRGRGGFGHANFQTNPAFQGQNSLAQDMSSHNVTGEIAADQDAESKDELPGAEHPTEASKETADAQPEDSSGETKPADDYSLRAAPDDSQLHGIPTIDSLDQSSMGAMPAAPGHMGMGMGMGMGYGRGGFMRGGFSGGRGGFGGPYMPQPPNPGVEGAPAAPRAMREGLPNTSVLRHRGYQPPQHQMRASGPASSAKPTEASEAVSPTPQAPSRPQSGSRSRSPSRSRLMARSPSRSRSRSRSQSPSRVESNARHRRHRSRSYIPSEDGRDRERRRERHRRSRRDHKYNDESADEHSRRTRSPSLESSRRSSRRRERDRDRRSGRRSHRSRRYRSRTRSRSRSPGRNGDTDHLPSVPEENGLSPRNKASLSGEAHDLSSRHRSRKDRSSHYGEDRERDRDAKRRERDRERARDDRHRDRDRGRERERFPRRHRSRNRDREGERDRKRSRRDRTESPADSDYSSRHRTRRVKHDDKERRPSGTQLNSSSNPAEEKDPHTLEREARNRERLLKEQQRREAINADRPSRKRDSRTIGARRLSYKYEDEESDAARAARVENEREAGRWD</sequence>
<dbReference type="GO" id="GO:0003723">
    <property type="term" value="F:RNA binding"/>
    <property type="evidence" value="ECO:0007669"/>
    <property type="project" value="InterPro"/>
</dbReference>
<feature type="compositionally biased region" description="Gly residues" evidence="2">
    <location>
        <begin position="365"/>
        <end position="375"/>
    </location>
</feature>
<dbReference type="SUPFAM" id="SSF57850">
    <property type="entry name" value="RING/U-box"/>
    <property type="match status" value="1"/>
</dbReference>